<sequence length="66" mass="7790">MLDSVKAMIREYSRKHPDIQPVLETRFNKFVLVECLSQVRILYFNLPLISNNIMKDLEKKTSSYKG</sequence>
<evidence type="ECO:0000313" key="1">
    <source>
        <dbReference type="EMBL" id="VDO02131.1"/>
    </source>
</evidence>
<organism evidence="3">
    <name type="scientific">Rodentolepis nana</name>
    <name type="common">Dwarf tapeworm</name>
    <name type="synonym">Hymenolepis nana</name>
    <dbReference type="NCBI Taxonomy" id="102285"/>
    <lineage>
        <taxon>Eukaryota</taxon>
        <taxon>Metazoa</taxon>
        <taxon>Spiralia</taxon>
        <taxon>Lophotrochozoa</taxon>
        <taxon>Platyhelminthes</taxon>
        <taxon>Cestoda</taxon>
        <taxon>Eucestoda</taxon>
        <taxon>Cyclophyllidea</taxon>
        <taxon>Hymenolepididae</taxon>
        <taxon>Rodentolepis</taxon>
    </lineage>
</organism>
<reference evidence="3" key="1">
    <citation type="submission" date="2017-02" db="UniProtKB">
        <authorList>
            <consortium name="WormBaseParasite"/>
        </authorList>
    </citation>
    <scope>IDENTIFICATION</scope>
</reference>
<protein>
    <submittedName>
        <fullName evidence="3">L27 domain-containing protein</fullName>
    </submittedName>
</protein>
<gene>
    <name evidence="1" type="ORF">HNAJ_LOCUS6271</name>
</gene>
<proteinExistence type="predicted"/>
<dbReference type="EMBL" id="UZAE01006546">
    <property type="protein sequence ID" value="VDO02131.1"/>
    <property type="molecule type" value="Genomic_DNA"/>
</dbReference>
<accession>A0A0R3TGT6</accession>
<evidence type="ECO:0000313" key="2">
    <source>
        <dbReference type="Proteomes" id="UP000278807"/>
    </source>
</evidence>
<dbReference type="Proteomes" id="UP000278807">
    <property type="component" value="Unassembled WGS sequence"/>
</dbReference>
<dbReference type="WBParaSite" id="HNAJ_0000627701-mRNA-1">
    <property type="protein sequence ID" value="HNAJ_0000627701-mRNA-1"/>
    <property type="gene ID" value="HNAJ_0000627701"/>
</dbReference>
<keyword evidence="2" id="KW-1185">Reference proteome</keyword>
<reference evidence="1 2" key="2">
    <citation type="submission" date="2018-11" db="EMBL/GenBank/DDBJ databases">
        <authorList>
            <consortium name="Pathogen Informatics"/>
        </authorList>
    </citation>
    <scope>NUCLEOTIDE SEQUENCE [LARGE SCALE GENOMIC DNA]</scope>
</reference>
<name>A0A0R3TGT6_RODNA</name>
<evidence type="ECO:0000313" key="3">
    <source>
        <dbReference type="WBParaSite" id="HNAJ_0000627701-mRNA-1"/>
    </source>
</evidence>
<dbReference type="OrthoDB" id="6270916at2759"/>
<dbReference type="STRING" id="102285.A0A0R3TGT6"/>
<dbReference type="AlphaFoldDB" id="A0A0R3TGT6"/>